<evidence type="ECO:0000313" key="4">
    <source>
        <dbReference type="Proteomes" id="UP000029738"/>
    </source>
</evidence>
<reference evidence="3" key="2">
    <citation type="submission" date="2019-11" db="EMBL/GenBank/DDBJ databases">
        <title>Improved Assembly of Tolypothrix boutellei genome.</title>
        <authorList>
            <person name="Sarangi A.N."/>
            <person name="Mukherjee M."/>
            <person name="Ghosh S."/>
            <person name="Singh D."/>
            <person name="Das A."/>
            <person name="Kant S."/>
            <person name="Prusty A."/>
            <person name="Tripathy S."/>
        </authorList>
    </citation>
    <scope>NUCLEOTIDE SEQUENCE</scope>
    <source>
        <strain evidence="3">VB521301</strain>
    </source>
</reference>
<evidence type="ECO:0000259" key="1">
    <source>
        <dbReference type="Pfam" id="PF03235"/>
    </source>
</evidence>
<dbReference type="InterPro" id="IPR011089">
    <property type="entry name" value="GmrSD_C"/>
</dbReference>
<feature type="domain" description="GmrSD restriction endonucleases C-terminal" evidence="2">
    <location>
        <begin position="416"/>
        <end position="574"/>
    </location>
</feature>
<feature type="domain" description="GmrSD restriction endonucleases N-terminal" evidence="1">
    <location>
        <begin position="13"/>
        <end position="229"/>
    </location>
</feature>
<sequence length="583" mass="68542">MAIIESRDYTLGELFKDFYVVKAYQREYVWEEKQVGELLEDIYQEFERNKSGTGWEYFIGSIIVCSSDRAYELIDGQQRMTTAYLILCSIRDYREKLKPQETVGSVKELIASSFVDQNGNEVFRDRVELQYDSCDVLKKIAMKEDFDEVPDSSSIKKIKKAYKFILDFFKEKFDEDIQEIKQFYARFTQNVKVVRVETKSVSHALTVFETINNRGIGLDAMDLLKNQMFMHLNSKDFEKLKSKWKKMISLLFKADEKPLRFLRYFITAKYESGERLREDRIYDWFVENKDICGYTENPLEFVDSLVNSAQAFLYFKNGQDKYGHLNRYLLNISYLSTKQHLTLLLASQHLSIELFTELCQEIENFLFVHIVTREGTSRLETLFTQWTGKLRKVSNKIELEKFILNELQPAKQKLSKQFELAFRQFSKSSIRKKMLQYVLAKLTQYIDEEAYGSIGAYTDLKNYINDTVEIEHILSQTVNKDKSLFDKPAEIEKYIQKLGNLTLLEGSINRSIKNKSFTEKKKAYPKSKFLITKSIAEKVNIGVNTAVDRAVRDLEPFSDWNTESIEKRQELLTQLAKKVWRIV</sequence>
<evidence type="ECO:0000259" key="2">
    <source>
        <dbReference type="Pfam" id="PF07510"/>
    </source>
</evidence>
<dbReference type="Pfam" id="PF07510">
    <property type="entry name" value="GmrSD_C"/>
    <property type="match status" value="1"/>
</dbReference>
<name>A0A8S9T041_9CYAN</name>
<dbReference type="PANTHER" id="PTHR35149:SF2">
    <property type="entry name" value="DUF262 DOMAIN-CONTAINING PROTEIN"/>
    <property type="match status" value="1"/>
</dbReference>
<dbReference type="PANTHER" id="PTHR35149">
    <property type="entry name" value="SLL5132 PROTEIN"/>
    <property type="match status" value="1"/>
</dbReference>
<evidence type="ECO:0000313" key="3">
    <source>
        <dbReference type="EMBL" id="KAF3885725.1"/>
    </source>
</evidence>
<dbReference type="InterPro" id="IPR004919">
    <property type="entry name" value="GmrSD_N"/>
</dbReference>
<gene>
    <name evidence="3" type="ORF">DA73_0400009820</name>
</gene>
<dbReference type="Pfam" id="PF03235">
    <property type="entry name" value="GmrSD_N"/>
    <property type="match status" value="1"/>
</dbReference>
<protein>
    <submittedName>
        <fullName evidence="3">DUF262 domain-containing protein</fullName>
    </submittedName>
</protein>
<reference evidence="3" key="1">
    <citation type="journal article" date="2015" name="Genome Announc.">
        <title>Draft Genome Sequence of Tolypothrix boutellei Strain VB521301.</title>
        <authorList>
            <person name="Chandrababunaidu M.M."/>
            <person name="Singh D."/>
            <person name="Sen D."/>
            <person name="Bhan S."/>
            <person name="Das S."/>
            <person name="Gupta A."/>
            <person name="Adhikary S.P."/>
            <person name="Tripathy S."/>
        </authorList>
    </citation>
    <scope>NUCLEOTIDE SEQUENCE</scope>
    <source>
        <strain evidence="3">VB521301</strain>
    </source>
</reference>
<comment type="caution">
    <text evidence="3">The sequence shown here is derived from an EMBL/GenBank/DDBJ whole genome shotgun (WGS) entry which is preliminary data.</text>
</comment>
<proteinExistence type="predicted"/>
<accession>A0A8S9T041</accession>
<organism evidence="3 4">
    <name type="scientific">Tolypothrix bouteillei VB521301</name>
    <dbReference type="NCBI Taxonomy" id="1479485"/>
    <lineage>
        <taxon>Bacteria</taxon>
        <taxon>Bacillati</taxon>
        <taxon>Cyanobacteriota</taxon>
        <taxon>Cyanophyceae</taxon>
        <taxon>Nostocales</taxon>
        <taxon>Tolypothrichaceae</taxon>
        <taxon>Tolypothrix</taxon>
    </lineage>
</organism>
<dbReference type="EMBL" id="JHEG04000001">
    <property type="protein sequence ID" value="KAF3885725.1"/>
    <property type="molecule type" value="Genomic_DNA"/>
</dbReference>
<keyword evidence="4" id="KW-1185">Reference proteome</keyword>
<dbReference type="Proteomes" id="UP000029738">
    <property type="component" value="Unassembled WGS sequence"/>
</dbReference>
<dbReference type="AlphaFoldDB" id="A0A8S9T041"/>
<dbReference type="RefSeq" id="WP_038075826.1">
    <property type="nucleotide sequence ID" value="NZ_JHEG04000001.1"/>
</dbReference>